<feature type="transmembrane region" description="Helical" evidence="1">
    <location>
        <begin position="9"/>
        <end position="27"/>
    </location>
</feature>
<dbReference type="InterPro" id="IPR048447">
    <property type="entry name" value="DUF1980_C"/>
</dbReference>
<dbReference type="OrthoDB" id="9770408at2"/>
<dbReference type="HOGENOM" id="CLU_070027_0_1_9"/>
<sequence length="255" mass="29610">MKRFNFDEFLWFIVLFLLDLFLLDLVITNKINFYIGNNMTKYIYFAITSISIITIFQVKNVLTPKSAINIKIKLLPIILAIILGVISIRTHQTFKHFELNNELKENKISNIDKQFLLEYEMKNKNINLDNIEDNSKKNFGKPIIVNDSNPMVLEDIRMNPEKYLGKELEVVGFVCKEDYLNKNQCIIERLIMNCCAADSKAVGIIGEYDKVNDLHENDYVVAKGKIRISKIQDDNNVSHYIPVIGIEKLRIKNSK</sequence>
<dbReference type="PATRIC" id="fig|931276.5.peg.3389"/>
<dbReference type="EMBL" id="CP004121">
    <property type="protein sequence ID" value="AGF57125.1"/>
    <property type="molecule type" value="Genomic_DNA"/>
</dbReference>
<protein>
    <recommendedName>
        <fullName evidence="2">DUF1980 domain-containing protein</fullName>
    </recommendedName>
</protein>
<proteinExistence type="predicted"/>
<dbReference type="Proteomes" id="UP000011728">
    <property type="component" value="Chromosome"/>
</dbReference>
<evidence type="ECO:0000259" key="2">
    <source>
        <dbReference type="Pfam" id="PF21537"/>
    </source>
</evidence>
<dbReference type="InterPro" id="IPR052955">
    <property type="entry name" value="UPF0703_membrane_permease"/>
</dbReference>
<dbReference type="PANTHER" id="PTHR40047">
    <property type="entry name" value="UPF0703 PROTEIN YCGQ"/>
    <property type="match status" value="1"/>
</dbReference>
<feature type="transmembrane region" description="Helical" evidence="1">
    <location>
        <begin position="74"/>
        <end position="91"/>
    </location>
</feature>
<feature type="domain" description="DUF1980" evidence="2">
    <location>
        <begin position="140"/>
        <end position="249"/>
    </location>
</feature>
<dbReference type="RefSeq" id="WP_015393443.1">
    <property type="nucleotide sequence ID" value="NC_020291.1"/>
</dbReference>
<keyword evidence="4" id="KW-1185">Reference proteome</keyword>
<evidence type="ECO:0000313" key="4">
    <source>
        <dbReference type="Proteomes" id="UP000011728"/>
    </source>
</evidence>
<dbReference type="AlphaFoldDB" id="M1LVF9"/>
<organism evidence="3 4">
    <name type="scientific">Clostridium saccharoperbutylacetonicum N1-4(HMT)</name>
    <dbReference type="NCBI Taxonomy" id="931276"/>
    <lineage>
        <taxon>Bacteria</taxon>
        <taxon>Bacillati</taxon>
        <taxon>Bacillota</taxon>
        <taxon>Clostridia</taxon>
        <taxon>Eubacteriales</taxon>
        <taxon>Clostridiaceae</taxon>
        <taxon>Clostridium</taxon>
    </lineage>
</organism>
<keyword evidence="1" id="KW-1133">Transmembrane helix</keyword>
<evidence type="ECO:0000313" key="3">
    <source>
        <dbReference type="EMBL" id="AGF57125.1"/>
    </source>
</evidence>
<evidence type="ECO:0000256" key="1">
    <source>
        <dbReference type="SAM" id="Phobius"/>
    </source>
</evidence>
<dbReference type="KEGG" id="csr:Cspa_c33640"/>
<accession>M1LVF9</accession>
<dbReference type="Pfam" id="PF21537">
    <property type="entry name" value="DUF1980_C"/>
    <property type="match status" value="1"/>
</dbReference>
<gene>
    <name evidence="3" type="ORF">Cspa_c33640</name>
</gene>
<feature type="transmembrane region" description="Helical" evidence="1">
    <location>
        <begin position="42"/>
        <end position="62"/>
    </location>
</feature>
<dbReference type="STRING" id="36745.CLSAP_31300"/>
<name>M1LVF9_9CLOT</name>
<dbReference type="PANTHER" id="PTHR40047:SF1">
    <property type="entry name" value="UPF0703 PROTEIN YCGQ"/>
    <property type="match status" value="1"/>
</dbReference>
<keyword evidence="1" id="KW-0812">Transmembrane</keyword>
<reference evidence="3 4" key="1">
    <citation type="submission" date="2013-02" db="EMBL/GenBank/DDBJ databases">
        <title>Genome sequence of Clostridium saccharoperbutylacetonicum N1-4(HMT).</title>
        <authorList>
            <person name="Poehlein A."/>
            <person name="Daniel R."/>
        </authorList>
    </citation>
    <scope>NUCLEOTIDE SEQUENCE [LARGE SCALE GENOMIC DNA]</scope>
    <source>
        <strain evidence="4">N1-4(HMT)</strain>
    </source>
</reference>
<dbReference type="eggNOG" id="COG3689">
    <property type="taxonomic scope" value="Bacteria"/>
</dbReference>
<keyword evidence="1" id="KW-0472">Membrane</keyword>